<protein>
    <submittedName>
        <fullName evidence="1">Uncharacterized protein</fullName>
    </submittedName>
</protein>
<reference evidence="1 2" key="1">
    <citation type="journal article" date="2014" name="Nature">
        <title>An environmental bacterial taxon with a large and distinct metabolic repertoire.</title>
        <authorList>
            <person name="Wilson M.C."/>
            <person name="Mori T."/>
            <person name="Ruckert C."/>
            <person name="Uria A.R."/>
            <person name="Helf M.J."/>
            <person name="Takada K."/>
            <person name="Gernert C."/>
            <person name="Steffens U.A."/>
            <person name="Heycke N."/>
            <person name="Schmitt S."/>
            <person name="Rinke C."/>
            <person name="Helfrich E.J."/>
            <person name="Brachmann A.O."/>
            <person name="Gurgui C."/>
            <person name="Wakimoto T."/>
            <person name="Kracht M."/>
            <person name="Crusemann M."/>
            <person name="Hentschel U."/>
            <person name="Abe I."/>
            <person name="Matsunaga S."/>
            <person name="Kalinowski J."/>
            <person name="Takeyama H."/>
            <person name="Piel J."/>
        </authorList>
    </citation>
    <scope>NUCLEOTIDE SEQUENCE [LARGE SCALE GENOMIC DNA]</scope>
    <source>
        <strain evidence="2">TSY2</strain>
    </source>
</reference>
<comment type="caution">
    <text evidence="1">The sequence shown here is derived from an EMBL/GenBank/DDBJ whole genome shotgun (WGS) entry which is preliminary data.</text>
</comment>
<feature type="non-terminal residue" evidence="1">
    <location>
        <position position="1"/>
    </location>
</feature>
<gene>
    <name evidence="1" type="ORF">ETSY2_12390</name>
</gene>
<dbReference type="AlphaFoldDB" id="W4MA16"/>
<evidence type="ECO:0000313" key="2">
    <source>
        <dbReference type="Proteomes" id="UP000019140"/>
    </source>
</evidence>
<dbReference type="CDD" id="cd18127">
    <property type="entry name" value="GAPDH_II_C"/>
    <property type="match status" value="1"/>
</dbReference>
<dbReference type="Gene3D" id="3.30.360.10">
    <property type="entry name" value="Dihydrodipicolinate Reductase, domain 2"/>
    <property type="match status" value="1"/>
</dbReference>
<dbReference type="InterPro" id="IPR020830">
    <property type="entry name" value="GlycerAld_3-P_DH_AS"/>
</dbReference>
<dbReference type="HOGENOM" id="CLU_1067488_0_0_7"/>
<dbReference type="SUPFAM" id="SSF55347">
    <property type="entry name" value="Glyceraldehyde-3-phosphate dehydrogenase-like, C-terminal domain"/>
    <property type="match status" value="1"/>
</dbReference>
<proteinExistence type="predicted"/>
<dbReference type="Proteomes" id="UP000019140">
    <property type="component" value="Unassembled WGS sequence"/>
</dbReference>
<dbReference type="PROSITE" id="PS00071">
    <property type="entry name" value="GAPDH"/>
    <property type="match status" value="1"/>
</dbReference>
<sequence>DGLALQHKDDWYTNLPETKGFIAQGSEFGFGKMYAYGINDDTLVTGDDRFLQVVSCNTHNLAVLINTLALHGEAADNLIEGRFVCMRRASDISQEKSFIPAPDVGKHKDSQFGTHHARDAWHLFQTLGHDLNLFSSAIKLNTQYMHSIWFNLRVQRPVTKDDILEKLQANPYVALTAKTMSSPIFSFGRDHGYFGRLLNQTVVSEPTVTVRDGHEITGFCFTPQDGNSLLSSTAATAWLLDPDNYQERIQIMQTFLFDEI</sequence>
<dbReference type="EMBL" id="AZHX01000494">
    <property type="protein sequence ID" value="ETX07224.1"/>
    <property type="molecule type" value="Genomic_DNA"/>
</dbReference>
<dbReference type="GO" id="GO:0016620">
    <property type="term" value="F:oxidoreductase activity, acting on the aldehyde or oxo group of donors, NAD or NADP as acceptor"/>
    <property type="evidence" value="ECO:0007669"/>
    <property type="project" value="InterPro"/>
</dbReference>
<accession>W4MA16</accession>
<evidence type="ECO:0000313" key="1">
    <source>
        <dbReference type="EMBL" id="ETX07224.1"/>
    </source>
</evidence>
<keyword evidence="2" id="KW-1185">Reference proteome</keyword>
<organism evidence="1 2">
    <name type="scientific">Candidatus Entotheonella gemina</name>
    <dbReference type="NCBI Taxonomy" id="1429439"/>
    <lineage>
        <taxon>Bacteria</taxon>
        <taxon>Pseudomonadati</taxon>
        <taxon>Nitrospinota/Tectimicrobiota group</taxon>
        <taxon>Candidatus Tectimicrobiota</taxon>
        <taxon>Candidatus Entotheonellia</taxon>
        <taxon>Candidatus Entotheonellales</taxon>
        <taxon>Candidatus Entotheonellaceae</taxon>
        <taxon>Candidatus Entotheonella</taxon>
    </lineage>
</organism>
<name>W4MA16_9BACT</name>